<dbReference type="Pfam" id="PF00480">
    <property type="entry name" value="ROK"/>
    <property type="match status" value="1"/>
</dbReference>
<dbReference type="InterPro" id="IPR036388">
    <property type="entry name" value="WH-like_DNA-bd_sf"/>
</dbReference>
<dbReference type="InterPro" id="IPR043129">
    <property type="entry name" value="ATPase_NBD"/>
</dbReference>
<dbReference type="SUPFAM" id="SSF53067">
    <property type="entry name" value="Actin-like ATPase domain"/>
    <property type="match status" value="1"/>
</dbReference>
<dbReference type="EMBL" id="JAKOEM010000006">
    <property type="protein sequence ID" value="MCG6558489.1"/>
    <property type="molecule type" value="Genomic_DNA"/>
</dbReference>
<dbReference type="Pfam" id="PF13412">
    <property type="entry name" value="HTH_24"/>
    <property type="match status" value="1"/>
</dbReference>
<accession>A0ABS9NX63</accession>
<proteinExistence type="inferred from homology"/>
<keyword evidence="3" id="KW-1185">Reference proteome</keyword>
<dbReference type="RefSeq" id="WP_238904932.1">
    <property type="nucleotide sequence ID" value="NZ_JAKOEM010000006.1"/>
</dbReference>
<reference evidence="2" key="1">
    <citation type="submission" date="2022-02" db="EMBL/GenBank/DDBJ databases">
        <title>The genome sequence of Ruegeria sp. 1NDH52C.</title>
        <authorList>
            <person name="Du J."/>
        </authorList>
    </citation>
    <scope>NUCLEOTIDE SEQUENCE</scope>
    <source>
        <strain evidence="2">1NDH52C</strain>
    </source>
</reference>
<evidence type="ECO:0000313" key="2">
    <source>
        <dbReference type="EMBL" id="MCG6558489.1"/>
    </source>
</evidence>
<organism evidence="2 3">
    <name type="scientific">Ruegeria alba</name>
    <dbReference type="NCBI Taxonomy" id="2916756"/>
    <lineage>
        <taxon>Bacteria</taxon>
        <taxon>Pseudomonadati</taxon>
        <taxon>Pseudomonadota</taxon>
        <taxon>Alphaproteobacteria</taxon>
        <taxon>Rhodobacterales</taxon>
        <taxon>Roseobacteraceae</taxon>
        <taxon>Ruegeria</taxon>
    </lineage>
</organism>
<dbReference type="PROSITE" id="PS01125">
    <property type="entry name" value="ROK"/>
    <property type="match status" value="1"/>
</dbReference>
<name>A0ABS9NX63_9RHOB</name>
<dbReference type="InterPro" id="IPR036390">
    <property type="entry name" value="WH_DNA-bd_sf"/>
</dbReference>
<comment type="similarity">
    <text evidence="1">Belongs to the ROK (NagC/XylR) family.</text>
</comment>
<dbReference type="PANTHER" id="PTHR18964">
    <property type="entry name" value="ROK (REPRESSOR, ORF, KINASE) FAMILY"/>
    <property type="match status" value="1"/>
</dbReference>
<evidence type="ECO:0000256" key="1">
    <source>
        <dbReference type="ARBA" id="ARBA00006479"/>
    </source>
</evidence>
<gene>
    <name evidence="2" type="ORF">MB818_09780</name>
</gene>
<protein>
    <submittedName>
        <fullName evidence="2">ROK family protein</fullName>
    </submittedName>
</protein>
<dbReference type="Proteomes" id="UP001165279">
    <property type="component" value="Unassembled WGS sequence"/>
</dbReference>
<evidence type="ECO:0000313" key="3">
    <source>
        <dbReference type="Proteomes" id="UP001165279"/>
    </source>
</evidence>
<dbReference type="PANTHER" id="PTHR18964:SF149">
    <property type="entry name" value="BIFUNCTIONAL UDP-N-ACETYLGLUCOSAMINE 2-EPIMERASE_N-ACETYLMANNOSAMINE KINASE"/>
    <property type="match status" value="1"/>
</dbReference>
<dbReference type="InterPro" id="IPR000600">
    <property type="entry name" value="ROK"/>
</dbReference>
<dbReference type="InterPro" id="IPR049874">
    <property type="entry name" value="ROK_cs"/>
</dbReference>
<sequence length="401" mass="42834">MAVMQREYGRRTLLRQIRHAGRIPRIELSDLTGISRATVTTITAELLSHGLIEEVQRDEAGPDSRRGRPRVDLKIRGAAHLVAGVKVSHHKLSLVLLDFEGEQLAAEECDLPAPVNAPEVLAEAIRDAVSHLATVAGRRAGEVSGVGIGIAGIVEATDGFVHWSPSLSTRNVDFGALLTRTLGTPCFIDNDANLVAVAEQTFGLGREHKDFLVVTIESGVGLGMVIGGALYRGTRGCGAEFGHTKVQLNGALCRCGQRGCLEAYVADYALLREATLVSGLSAEGDAATRVETLLNAARTGDATARSILDRAGQIFAMGLANLVNIFDPELIILAGEQMQLDHLYADAVIDAMRKSIVQVDKAPPEVVVHKWGDLMWARGAAAYALDQVSELALDRLDKDAA</sequence>
<comment type="caution">
    <text evidence="2">The sequence shown here is derived from an EMBL/GenBank/DDBJ whole genome shotgun (WGS) entry which is preliminary data.</text>
</comment>
<dbReference type="Gene3D" id="3.30.420.40">
    <property type="match status" value="2"/>
</dbReference>
<dbReference type="SUPFAM" id="SSF46785">
    <property type="entry name" value="Winged helix' DNA-binding domain"/>
    <property type="match status" value="1"/>
</dbReference>
<dbReference type="CDD" id="cd24073">
    <property type="entry name" value="ASKHA_ATPase_ROK_CYANR"/>
    <property type="match status" value="1"/>
</dbReference>
<dbReference type="Gene3D" id="1.10.10.10">
    <property type="entry name" value="Winged helix-like DNA-binding domain superfamily/Winged helix DNA-binding domain"/>
    <property type="match status" value="1"/>
</dbReference>